<dbReference type="AlphaFoldDB" id="A0A433NR52"/>
<gene>
    <name evidence="1" type="ORF">PCC6912_01170</name>
</gene>
<evidence type="ECO:0000313" key="2">
    <source>
        <dbReference type="Proteomes" id="UP000268857"/>
    </source>
</evidence>
<proteinExistence type="predicted"/>
<protein>
    <submittedName>
        <fullName evidence="1">Carbonic anhydrase</fullName>
    </submittedName>
</protein>
<evidence type="ECO:0000313" key="1">
    <source>
        <dbReference type="EMBL" id="RUR86674.1"/>
    </source>
</evidence>
<dbReference type="GO" id="GO:0031470">
    <property type="term" value="C:carboxysome"/>
    <property type="evidence" value="ECO:0007669"/>
    <property type="project" value="UniProtKB-ARBA"/>
</dbReference>
<dbReference type="InterPro" id="IPR052265">
    <property type="entry name" value="Gamma-CA"/>
</dbReference>
<name>A0A433NR52_CHLFR</name>
<keyword evidence="2" id="KW-1185">Reference proteome</keyword>
<dbReference type="Proteomes" id="UP000268857">
    <property type="component" value="Unassembled WGS sequence"/>
</dbReference>
<dbReference type="PANTHER" id="PTHR43360:SF1">
    <property type="entry name" value="CARBOXYSOME ASSEMBLY PROTEIN CCMM"/>
    <property type="match status" value="1"/>
</dbReference>
<sequence length="236" mass="25738">MQNIHSNIIATFNLMETIPEIHPTAYIHPLAAVIGNVHLGKDVMVAPAASVRGDEGQPIWVGDNVNVQDGVVVHALETHVDGELVRESVVEVEGRFYGVYISDHVSLAHQCQVHGPAKIGANTFIGMQALVFKAIIGSHCVLEPKALVMGVNVPDGRYIPAGAVITTQEAADNLPWVTADYPLRNLNHAVVNVNVQLAHGYQEKTITEIPYSEKWSFQNYTPTQSDYVMVESCLLP</sequence>
<dbReference type="InterPro" id="IPR011004">
    <property type="entry name" value="Trimer_LpxA-like_sf"/>
</dbReference>
<organism evidence="1 2">
    <name type="scientific">Chlorogloeopsis fritschii PCC 6912</name>
    <dbReference type="NCBI Taxonomy" id="211165"/>
    <lineage>
        <taxon>Bacteria</taxon>
        <taxon>Bacillati</taxon>
        <taxon>Cyanobacteriota</taxon>
        <taxon>Cyanophyceae</taxon>
        <taxon>Nostocales</taxon>
        <taxon>Chlorogloeopsidaceae</taxon>
        <taxon>Chlorogloeopsis</taxon>
    </lineage>
</organism>
<reference evidence="1 2" key="1">
    <citation type="journal article" date="2019" name="Genome Biol. Evol.">
        <title>Day and night: Metabolic profiles and evolutionary relationships of six axenic non-marine cyanobacteria.</title>
        <authorList>
            <person name="Will S.E."/>
            <person name="Henke P."/>
            <person name="Boedeker C."/>
            <person name="Huang S."/>
            <person name="Brinkmann H."/>
            <person name="Rohde M."/>
            <person name="Jarek M."/>
            <person name="Friedl T."/>
            <person name="Seufert S."/>
            <person name="Schumacher M."/>
            <person name="Overmann J."/>
            <person name="Neumann-Schaal M."/>
            <person name="Petersen J."/>
        </authorList>
    </citation>
    <scope>NUCLEOTIDE SEQUENCE [LARGE SCALE GENOMIC DNA]</scope>
    <source>
        <strain evidence="1 2">PCC 6912</strain>
    </source>
</reference>
<dbReference type="EMBL" id="RSCJ01000001">
    <property type="protein sequence ID" value="RUR86674.1"/>
    <property type="molecule type" value="Genomic_DNA"/>
</dbReference>
<dbReference type="SUPFAM" id="SSF51161">
    <property type="entry name" value="Trimeric LpxA-like enzymes"/>
    <property type="match status" value="1"/>
</dbReference>
<dbReference type="Gene3D" id="2.160.10.10">
    <property type="entry name" value="Hexapeptide repeat proteins"/>
    <property type="match status" value="1"/>
</dbReference>
<dbReference type="GO" id="GO:0043886">
    <property type="term" value="F:structural constituent of carboxysome shell"/>
    <property type="evidence" value="ECO:0007669"/>
    <property type="project" value="UniProtKB-ARBA"/>
</dbReference>
<comment type="caution">
    <text evidence="1">The sequence shown here is derived from an EMBL/GenBank/DDBJ whole genome shotgun (WGS) entry which is preliminary data.</text>
</comment>
<dbReference type="RefSeq" id="WP_392408634.1">
    <property type="nucleotide sequence ID" value="NZ_CP170746.1"/>
</dbReference>
<accession>A0A433NR52</accession>
<dbReference type="STRING" id="211165.GCA_000317285_05027"/>
<dbReference type="PANTHER" id="PTHR43360">
    <property type="entry name" value="CARBON DIOXIDE CONCENTRATING MECHANISM PROTEIN CCMM"/>
    <property type="match status" value="1"/>
</dbReference>